<proteinExistence type="predicted"/>
<protein>
    <submittedName>
        <fullName evidence="1">Uncharacterized protein</fullName>
    </submittedName>
</protein>
<evidence type="ECO:0000313" key="2">
    <source>
        <dbReference type="Proteomes" id="UP000030475"/>
    </source>
</evidence>
<dbReference type="Proteomes" id="UP000030475">
    <property type="component" value="Unassembled WGS sequence"/>
</dbReference>
<organism evidence="1 2">
    <name type="scientific">Burkholderia pseudomallei</name>
    <name type="common">Pseudomonas pseudomallei</name>
    <dbReference type="NCBI Taxonomy" id="28450"/>
    <lineage>
        <taxon>Bacteria</taxon>
        <taxon>Pseudomonadati</taxon>
        <taxon>Pseudomonadota</taxon>
        <taxon>Betaproteobacteria</taxon>
        <taxon>Burkholderiales</taxon>
        <taxon>Burkholderiaceae</taxon>
        <taxon>Burkholderia</taxon>
        <taxon>pseudomallei group</taxon>
    </lineage>
</organism>
<dbReference type="EMBL" id="JQIM01000007">
    <property type="protein sequence ID" value="KGX17155.1"/>
    <property type="molecule type" value="Genomic_DNA"/>
</dbReference>
<name>A0AA40JI19_BURPE</name>
<sequence length="87" mass="9783">MVGPKLVPVSKLRTFNLAIEVWRAWWNWPEFDALVHQAPLHGFSEELAAAVGLDTLNRKRHLLDDAIKEKQRISGISTGVDGQHTKA</sequence>
<evidence type="ECO:0000313" key="1">
    <source>
        <dbReference type="EMBL" id="KGX17155.1"/>
    </source>
</evidence>
<gene>
    <name evidence="1" type="ORF">Y036_6203</name>
</gene>
<accession>A0AA40JI19</accession>
<comment type="caution">
    <text evidence="1">The sequence shown here is derived from an EMBL/GenBank/DDBJ whole genome shotgun (WGS) entry which is preliminary data.</text>
</comment>
<dbReference type="AlphaFoldDB" id="A0AA40JI19"/>
<reference evidence="1 2" key="1">
    <citation type="submission" date="2014-08" db="EMBL/GenBank/DDBJ databases">
        <authorList>
            <person name="Bunnell A."/>
            <person name="Chain P.S."/>
            <person name="Chertkov O."/>
            <person name="Currie B.J."/>
            <person name="Daligault H.E."/>
            <person name="Davenport K.W."/>
            <person name="Davis C."/>
            <person name="Gleasner C.D."/>
            <person name="Johnson S.L."/>
            <person name="Kaestli M."/>
            <person name="Koren S."/>
            <person name="Kunde Y.A."/>
            <person name="Mayo M."/>
            <person name="McMurry K.K."/>
            <person name="Price E.P."/>
            <person name="Reitenga K.G."/>
            <person name="Robison R."/>
            <person name="Rosovitz M.J."/>
            <person name="Sarovich D.S."/>
            <person name="Teshima H."/>
        </authorList>
    </citation>
    <scope>NUCLEOTIDE SEQUENCE [LARGE SCALE GENOMIC DNA]</scope>
    <source>
        <strain evidence="1 2">MSHR44</strain>
    </source>
</reference>